<evidence type="ECO:0000313" key="3">
    <source>
        <dbReference type="Proteomes" id="UP000187209"/>
    </source>
</evidence>
<organism evidence="2 3">
    <name type="scientific">Stentor coeruleus</name>
    <dbReference type="NCBI Taxonomy" id="5963"/>
    <lineage>
        <taxon>Eukaryota</taxon>
        <taxon>Sar</taxon>
        <taxon>Alveolata</taxon>
        <taxon>Ciliophora</taxon>
        <taxon>Postciliodesmatophora</taxon>
        <taxon>Heterotrichea</taxon>
        <taxon>Heterotrichida</taxon>
        <taxon>Stentoridae</taxon>
        <taxon>Stentor</taxon>
    </lineage>
</organism>
<evidence type="ECO:0000256" key="1">
    <source>
        <dbReference type="SAM" id="Coils"/>
    </source>
</evidence>
<feature type="coiled-coil region" evidence="1">
    <location>
        <begin position="72"/>
        <end position="124"/>
    </location>
</feature>
<feature type="coiled-coil region" evidence="1">
    <location>
        <begin position="153"/>
        <end position="376"/>
    </location>
</feature>
<sequence length="523" mass="60430">MSGFMRCENCEVLEEKINEQTTKISGIISALEPIEIPGIVDQEIYVPLAHSSEMIPMRLPVEATKKEEADYLQSAILALNQKIKLLQLLEQEKQEFTRLLNESLKSAKDISSSAEETYNQLKQDDLAHQKAIQEVALEIKNFTRLREAELEKINEVDNQIFSLTEAKSQLQQECQDLEDELKQNEAVKKIIISTQTELENVEKERYDVFKAILSSAQTFREETKGLDNEAKAVEEENKRLRDKITDLTQAFEKEKKNKHDLTRKKLQQMSAIQKLKGIKILEEEQKNYSLRYQDIAKNYQSNIDVMKQDLQHSLLSYEKLIDRLQQHHKDIQTSIVEIQSQIKNTENRVAIQDEIIDEYTSQNNFLREKILSFEEQLSQSIEYSKDDKLSKYIDTLCSKLLNYSDLFLLQAYKINIAYKAAENLKQLIESTESDIKDLEKQATSVQNYAKVYTPDEEDIVDKAVANALNEFGKPLSVGFVRVSNGIYLCGSTRIHIGFFNSKLKVTSENSEYDFSDYIESLHS</sequence>
<accession>A0A1R2AZL1</accession>
<comment type="caution">
    <text evidence="2">The sequence shown here is derived from an EMBL/GenBank/DDBJ whole genome shotgun (WGS) entry which is preliminary data.</text>
</comment>
<keyword evidence="1" id="KW-0175">Coiled coil</keyword>
<feature type="coiled-coil region" evidence="1">
    <location>
        <begin position="421"/>
        <end position="448"/>
    </location>
</feature>
<evidence type="ECO:0000313" key="2">
    <source>
        <dbReference type="EMBL" id="OMJ69927.1"/>
    </source>
</evidence>
<reference evidence="2 3" key="1">
    <citation type="submission" date="2016-11" db="EMBL/GenBank/DDBJ databases">
        <title>The macronuclear genome of Stentor coeruleus: a giant cell with tiny introns.</title>
        <authorList>
            <person name="Slabodnick M."/>
            <person name="Ruby J.G."/>
            <person name="Reiff S.B."/>
            <person name="Swart E.C."/>
            <person name="Gosai S."/>
            <person name="Prabakaran S."/>
            <person name="Witkowska E."/>
            <person name="Larue G.E."/>
            <person name="Fisher S."/>
            <person name="Freeman R.M."/>
            <person name="Gunawardena J."/>
            <person name="Chu W."/>
            <person name="Stover N.A."/>
            <person name="Gregory B.D."/>
            <person name="Nowacki M."/>
            <person name="Derisi J."/>
            <person name="Roy S.W."/>
            <person name="Marshall W.F."/>
            <person name="Sood P."/>
        </authorList>
    </citation>
    <scope>NUCLEOTIDE SEQUENCE [LARGE SCALE GENOMIC DNA]</scope>
    <source>
        <strain evidence="2">WM001</strain>
    </source>
</reference>
<dbReference type="AlphaFoldDB" id="A0A1R2AZL1"/>
<keyword evidence="3" id="KW-1185">Reference proteome</keyword>
<protein>
    <submittedName>
        <fullName evidence="2">Uncharacterized protein</fullName>
    </submittedName>
</protein>
<name>A0A1R2AZL1_9CILI</name>
<gene>
    <name evidence="2" type="ORF">SteCoe_32222</name>
</gene>
<dbReference type="EMBL" id="MPUH01001142">
    <property type="protein sequence ID" value="OMJ69927.1"/>
    <property type="molecule type" value="Genomic_DNA"/>
</dbReference>
<dbReference type="Proteomes" id="UP000187209">
    <property type="component" value="Unassembled WGS sequence"/>
</dbReference>
<proteinExistence type="predicted"/>